<dbReference type="PROSITE" id="PS51078">
    <property type="entry name" value="ICLR_ED"/>
    <property type="match status" value="1"/>
</dbReference>
<evidence type="ECO:0000313" key="6">
    <source>
        <dbReference type="EMBL" id="MBB4019933.1"/>
    </source>
</evidence>
<dbReference type="EMBL" id="JACIEN010000010">
    <property type="protein sequence ID" value="MBB4019933.1"/>
    <property type="molecule type" value="Genomic_DNA"/>
</dbReference>
<dbReference type="InterPro" id="IPR014757">
    <property type="entry name" value="Tscrpt_reg_IclR_C"/>
</dbReference>
<dbReference type="SUPFAM" id="SSF46785">
    <property type="entry name" value="Winged helix' DNA-binding domain"/>
    <property type="match status" value="1"/>
</dbReference>
<dbReference type="Gene3D" id="1.10.10.10">
    <property type="entry name" value="Winged helix-like DNA-binding domain superfamily/Winged helix DNA-binding domain"/>
    <property type="match status" value="1"/>
</dbReference>
<dbReference type="InterPro" id="IPR050707">
    <property type="entry name" value="HTH_MetabolicPath_Reg"/>
</dbReference>
<evidence type="ECO:0000259" key="5">
    <source>
        <dbReference type="PROSITE" id="PS51078"/>
    </source>
</evidence>
<evidence type="ECO:0000256" key="1">
    <source>
        <dbReference type="ARBA" id="ARBA00023015"/>
    </source>
</evidence>
<name>A0A840C519_9HYPH</name>
<dbReference type="InterPro" id="IPR036390">
    <property type="entry name" value="WH_DNA-bd_sf"/>
</dbReference>
<dbReference type="SMART" id="SM00346">
    <property type="entry name" value="HTH_ICLR"/>
    <property type="match status" value="1"/>
</dbReference>
<dbReference type="InterPro" id="IPR029016">
    <property type="entry name" value="GAF-like_dom_sf"/>
</dbReference>
<keyword evidence="1" id="KW-0805">Transcription regulation</keyword>
<dbReference type="InterPro" id="IPR005471">
    <property type="entry name" value="Tscrpt_reg_IclR_N"/>
</dbReference>
<proteinExistence type="predicted"/>
<dbReference type="Gene3D" id="3.30.450.40">
    <property type="match status" value="1"/>
</dbReference>
<dbReference type="FunFam" id="1.10.10.10:FF:000056">
    <property type="entry name" value="IclR family transcriptional regulator"/>
    <property type="match status" value="1"/>
</dbReference>
<dbReference type="PANTHER" id="PTHR30136:SF35">
    <property type="entry name" value="HTH-TYPE TRANSCRIPTIONAL REGULATOR RV1719"/>
    <property type="match status" value="1"/>
</dbReference>
<dbReference type="InterPro" id="IPR036388">
    <property type="entry name" value="WH-like_DNA-bd_sf"/>
</dbReference>
<keyword evidence="7" id="KW-1185">Reference proteome</keyword>
<evidence type="ECO:0000313" key="7">
    <source>
        <dbReference type="Proteomes" id="UP000577362"/>
    </source>
</evidence>
<dbReference type="GO" id="GO:0003677">
    <property type="term" value="F:DNA binding"/>
    <property type="evidence" value="ECO:0007669"/>
    <property type="project" value="UniProtKB-KW"/>
</dbReference>
<accession>A0A840C519</accession>
<dbReference type="Pfam" id="PF09339">
    <property type="entry name" value="HTH_IclR"/>
    <property type="match status" value="1"/>
</dbReference>
<protein>
    <submittedName>
        <fullName evidence="6">DNA-binding IclR family transcriptional regulator</fullName>
    </submittedName>
</protein>
<feature type="domain" description="HTH iclR-type" evidence="4">
    <location>
        <begin position="3"/>
        <end position="65"/>
    </location>
</feature>
<evidence type="ECO:0000256" key="3">
    <source>
        <dbReference type="ARBA" id="ARBA00023163"/>
    </source>
</evidence>
<dbReference type="SUPFAM" id="SSF55781">
    <property type="entry name" value="GAF domain-like"/>
    <property type="match status" value="1"/>
</dbReference>
<dbReference type="GO" id="GO:0045892">
    <property type="term" value="P:negative regulation of DNA-templated transcription"/>
    <property type="evidence" value="ECO:0007669"/>
    <property type="project" value="TreeGrafter"/>
</dbReference>
<dbReference type="AlphaFoldDB" id="A0A840C519"/>
<feature type="domain" description="IclR-ED" evidence="5">
    <location>
        <begin position="66"/>
        <end position="256"/>
    </location>
</feature>
<keyword evidence="2 6" id="KW-0238">DNA-binding</keyword>
<organism evidence="6 7">
    <name type="scientific">Chelatococcus caeni</name>
    <dbReference type="NCBI Taxonomy" id="1348468"/>
    <lineage>
        <taxon>Bacteria</taxon>
        <taxon>Pseudomonadati</taxon>
        <taxon>Pseudomonadota</taxon>
        <taxon>Alphaproteobacteria</taxon>
        <taxon>Hyphomicrobiales</taxon>
        <taxon>Chelatococcaceae</taxon>
        <taxon>Chelatococcus</taxon>
    </lineage>
</organism>
<evidence type="ECO:0000259" key="4">
    <source>
        <dbReference type="PROSITE" id="PS51077"/>
    </source>
</evidence>
<dbReference type="GO" id="GO:0003700">
    <property type="term" value="F:DNA-binding transcription factor activity"/>
    <property type="evidence" value="ECO:0007669"/>
    <property type="project" value="TreeGrafter"/>
</dbReference>
<sequence length="283" mass="30580">MTVAAVDRCLSLIEALAGEPEPIELGVLAERIGMPKSATHRMLTTLVERGYVAQDPATQGYGLTLHLSILAFRNLDARGLPDVGQVVLDRLARRTGEYCRLSVVEGERLVWVARAQGATAGLRYEPDMGQEVVLHTTATGKAWLATLPESEALRIVCARGFETGTALGPRRLRTVDELRRHLDETRGRGYALAVEEGEPGTVALAVAFRADEDPTAPAAGTLSVAGPLVRLGADRHEAIAAALFEAAREMAQLWPLRKRQPRRLAAVAPADERNIPPHQLRAG</sequence>
<reference evidence="6 7" key="1">
    <citation type="submission" date="2020-08" db="EMBL/GenBank/DDBJ databases">
        <title>Genomic Encyclopedia of Type Strains, Phase IV (KMG-IV): sequencing the most valuable type-strain genomes for metagenomic binning, comparative biology and taxonomic classification.</title>
        <authorList>
            <person name="Goeker M."/>
        </authorList>
    </citation>
    <scope>NUCLEOTIDE SEQUENCE [LARGE SCALE GENOMIC DNA]</scope>
    <source>
        <strain evidence="6 7">DSM 103737</strain>
    </source>
</reference>
<evidence type="ECO:0000256" key="2">
    <source>
        <dbReference type="ARBA" id="ARBA00023125"/>
    </source>
</evidence>
<dbReference type="PANTHER" id="PTHR30136">
    <property type="entry name" value="HELIX-TURN-HELIX TRANSCRIPTIONAL REGULATOR, ICLR FAMILY"/>
    <property type="match status" value="1"/>
</dbReference>
<dbReference type="Pfam" id="PF01614">
    <property type="entry name" value="IclR_C"/>
    <property type="match status" value="1"/>
</dbReference>
<dbReference type="PROSITE" id="PS51077">
    <property type="entry name" value="HTH_ICLR"/>
    <property type="match status" value="1"/>
</dbReference>
<gene>
    <name evidence="6" type="ORF">GGR16_004994</name>
</gene>
<comment type="caution">
    <text evidence="6">The sequence shown here is derived from an EMBL/GenBank/DDBJ whole genome shotgun (WGS) entry which is preliminary data.</text>
</comment>
<dbReference type="RefSeq" id="WP_019400076.1">
    <property type="nucleotide sequence ID" value="NZ_JACIEN010000010.1"/>
</dbReference>
<dbReference type="Proteomes" id="UP000577362">
    <property type="component" value="Unassembled WGS sequence"/>
</dbReference>
<keyword evidence="3" id="KW-0804">Transcription</keyword>